<dbReference type="EMBL" id="MFUC01000006">
    <property type="protein sequence ID" value="OGI72404.1"/>
    <property type="molecule type" value="Genomic_DNA"/>
</dbReference>
<proteinExistence type="predicted"/>
<dbReference type="Gene3D" id="3.60.15.10">
    <property type="entry name" value="Ribonuclease Z/Hydroxyacylglutathione hydrolase-like"/>
    <property type="match status" value="1"/>
</dbReference>
<dbReference type="Proteomes" id="UP000179686">
    <property type="component" value="Unassembled WGS sequence"/>
</dbReference>
<dbReference type="AlphaFoldDB" id="A0A1F6VS18"/>
<evidence type="ECO:0000313" key="1">
    <source>
        <dbReference type="EMBL" id="OGI72404.1"/>
    </source>
</evidence>
<dbReference type="PANTHER" id="PTHR39189:SF1">
    <property type="entry name" value="UPF0173 METAL-DEPENDENT HYDROLASE YTKL"/>
    <property type="match status" value="1"/>
</dbReference>
<evidence type="ECO:0000313" key="2">
    <source>
        <dbReference type="Proteomes" id="UP000179686"/>
    </source>
</evidence>
<dbReference type="STRING" id="1801752.A3J61_00275"/>
<evidence type="ECO:0008006" key="3">
    <source>
        <dbReference type="Google" id="ProtNLM"/>
    </source>
</evidence>
<dbReference type="PANTHER" id="PTHR39189">
    <property type="entry name" value="UPF0173 METAL-DEPENDENT HYDROLASE YTKL"/>
    <property type="match status" value="1"/>
</dbReference>
<dbReference type="InterPro" id="IPR036866">
    <property type="entry name" value="RibonucZ/Hydroxyglut_hydro"/>
</dbReference>
<sequence length="218" mass="23581">MIISYLGKECFKITQGDFTCVLNPPNKDSAWSKGMSRFGANVAISTTLTDDFSGTDLFSYGETVPFEIRGAGRYEIDGIEVTGAGFYIDRAVGNGKGTEKILNTVYSITIDDIDIAFLGPINTAEITGEAREVLGSPHILFVPIGGADVIDPKQAAKIAVMLDAHITIPMDYGSDQNPDALKMFLKEMGAEGVKPEDKLTLKRRDIESKEGEVMVLSC</sequence>
<reference evidence="1 2" key="1">
    <citation type="journal article" date="2016" name="Nat. Commun.">
        <title>Thousands of microbial genomes shed light on interconnected biogeochemical processes in an aquifer system.</title>
        <authorList>
            <person name="Anantharaman K."/>
            <person name="Brown C.T."/>
            <person name="Hug L.A."/>
            <person name="Sharon I."/>
            <person name="Castelle C.J."/>
            <person name="Probst A.J."/>
            <person name="Thomas B.C."/>
            <person name="Singh A."/>
            <person name="Wilkins M.J."/>
            <person name="Karaoz U."/>
            <person name="Brodie E.L."/>
            <person name="Williams K.H."/>
            <person name="Hubbard S.S."/>
            <person name="Banfield J.F."/>
        </authorList>
    </citation>
    <scope>NUCLEOTIDE SEQUENCE [LARGE SCALE GENOMIC DNA]</scope>
</reference>
<dbReference type="SUPFAM" id="SSF56281">
    <property type="entry name" value="Metallo-hydrolase/oxidoreductase"/>
    <property type="match status" value="1"/>
</dbReference>
<dbReference type="Pfam" id="PF13483">
    <property type="entry name" value="Lactamase_B_3"/>
    <property type="match status" value="1"/>
</dbReference>
<gene>
    <name evidence="1" type="ORF">A3J61_00275</name>
</gene>
<accession>A0A1F6VS18</accession>
<organism evidence="1 2">
    <name type="scientific">Candidatus Nomurabacteria bacterium RIFCSPHIGHO2_02_FULL_38_15</name>
    <dbReference type="NCBI Taxonomy" id="1801752"/>
    <lineage>
        <taxon>Bacteria</taxon>
        <taxon>Candidatus Nomuraibacteriota</taxon>
    </lineage>
</organism>
<protein>
    <recommendedName>
        <fullName evidence="3">Zn-dependent hydrolase</fullName>
    </recommendedName>
</protein>
<name>A0A1F6VS18_9BACT</name>
<comment type="caution">
    <text evidence="1">The sequence shown here is derived from an EMBL/GenBank/DDBJ whole genome shotgun (WGS) entry which is preliminary data.</text>
</comment>